<gene>
    <name evidence="3" type="ORF">ODALV1_LOCUS14032</name>
</gene>
<protein>
    <submittedName>
        <fullName evidence="3">Uncharacterized protein</fullName>
    </submittedName>
</protein>
<feature type="compositionally biased region" description="Polar residues" evidence="1">
    <location>
        <begin position="339"/>
        <end position="365"/>
    </location>
</feature>
<feature type="transmembrane region" description="Helical" evidence="2">
    <location>
        <begin position="206"/>
        <end position="228"/>
    </location>
</feature>
<keyword evidence="2" id="KW-0472">Membrane</keyword>
<keyword evidence="4" id="KW-1185">Reference proteome</keyword>
<keyword evidence="2" id="KW-1133">Transmembrane helix</keyword>
<evidence type="ECO:0000256" key="2">
    <source>
        <dbReference type="SAM" id="Phobius"/>
    </source>
</evidence>
<feature type="region of interest" description="Disordered" evidence="1">
    <location>
        <begin position="261"/>
        <end position="299"/>
    </location>
</feature>
<reference evidence="3 4" key="1">
    <citation type="submission" date="2024-08" db="EMBL/GenBank/DDBJ databases">
        <authorList>
            <person name="Cucini C."/>
            <person name="Frati F."/>
        </authorList>
    </citation>
    <scope>NUCLEOTIDE SEQUENCE [LARGE SCALE GENOMIC DNA]</scope>
</reference>
<feature type="compositionally biased region" description="Low complexity" evidence="1">
    <location>
        <begin position="64"/>
        <end position="73"/>
    </location>
</feature>
<accession>A0ABP1QRQ9</accession>
<name>A0ABP1QRQ9_9HEXA</name>
<feature type="region of interest" description="Disordered" evidence="1">
    <location>
        <begin position="321"/>
        <end position="365"/>
    </location>
</feature>
<evidence type="ECO:0000313" key="4">
    <source>
        <dbReference type="Proteomes" id="UP001642540"/>
    </source>
</evidence>
<feature type="transmembrane region" description="Helical" evidence="2">
    <location>
        <begin position="12"/>
        <end position="29"/>
    </location>
</feature>
<proteinExistence type="predicted"/>
<sequence length="365" mass="39509">MGAGTGCIMKRNYGYILAGAIMLLYILHVSEAREDTKPPASNDNSDTYVPHVRYRTRPVAAFRSTKTSSNNSSETDGPEASGVPFIAVHELTSQTFDKLHENWRNLESIIRNLQTRQPSKEDTNPSSSSSQGVRENVRRPPLRNDNVYTLKYHPVAHDSEGSTTSNDGRVGAPSRTVNGNYNFSPFPYDVRGQGSKNVDMERHTVATIYTIGICLAIMAIGSVMFILINKCDGTGGNSYVRTAAPVSTNNNGNRIARGVIGAATRAGRQISNGRNRSSRPTRNNENNNNTTTNGNASSSVAIPVSGVAECDAKVLSDLPPSYDSLFPEGGPKPQEVPPITSTTDRSNENENIQIQITTCPSTLQS</sequence>
<comment type="caution">
    <text evidence="3">The sequence shown here is derived from an EMBL/GenBank/DDBJ whole genome shotgun (WGS) entry which is preliminary data.</text>
</comment>
<feature type="region of interest" description="Disordered" evidence="1">
    <location>
        <begin position="34"/>
        <end position="81"/>
    </location>
</feature>
<dbReference type="EMBL" id="CAXLJM020000043">
    <property type="protein sequence ID" value="CAL8110164.1"/>
    <property type="molecule type" value="Genomic_DNA"/>
</dbReference>
<evidence type="ECO:0000256" key="1">
    <source>
        <dbReference type="SAM" id="MobiDB-lite"/>
    </source>
</evidence>
<keyword evidence="2" id="KW-0812">Transmembrane</keyword>
<feature type="region of interest" description="Disordered" evidence="1">
    <location>
        <begin position="114"/>
        <end position="178"/>
    </location>
</feature>
<feature type="compositionally biased region" description="Low complexity" evidence="1">
    <location>
        <begin position="271"/>
        <end position="299"/>
    </location>
</feature>
<dbReference type="Proteomes" id="UP001642540">
    <property type="component" value="Unassembled WGS sequence"/>
</dbReference>
<organism evidence="3 4">
    <name type="scientific">Orchesella dallaii</name>
    <dbReference type="NCBI Taxonomy" id="48710"/>
    <lineage>
        <taxon>Eukaryota</taxon>
        <taxon>Metazoa</taxon>
        <taxon>Ecdysozoa</taxon>
        <taxon>Arthropoda</taxon>
        <taxon>Hexapoda</taxon>
        <taxon>Collembola</taxon>
        <taxon>Entomobryomorpha</taxon>
        <taxon>Entomobryoidea</taxon>
        <taxon>Orchesellidae</taxon>
        <taxon>Orchesellinae</taxon>
        <taxon>Orchesella</taxon>
    </lineage>
</organism>
<evidence type="ECO:0000313" key="3">
    <source>
        <dbReference type="EMBL" id="CAL8110164.1"/>
    </source>
</evidence>
<feature type="compositionally biased region" description="Polar residues" evidence="1">
    <location>
        <begin position="124"/>
        <end position="133"/>
    </location>
</feature>